<comment type="caution">
    <text evidence="2">The sequence shown here is derived from an EMBL/GenBank/DDBJ whole genome shotgun (WGS) entry which is preliminary data.</text>
</comment>
<dbReference type="HOGENOM" id="CLU_2876778_0_0_11"/>
<evidence type="ECO:0000313" key="2">
    <source>
        <dbReference type="EMBL" id="EDN82711.1"/>
    </source>
</evidence>
<reference evidence="2 3" key="1">
    <citation type="submission" date="2007-04" db="EMBL/GenBank/DDBJ databases">
        <authorList>
            <person name="Fulton L."/>
            <person name="Clifton S."/>
            <person name="Fulton B."/>
            <person name="Xu J."/>
            <person name="Minx P."/>
            <person name="Pepin K.H."/>
            <person name="Johnson M."/>
            <person name="Thiruvilangam P."/>
            <person name="Bhonagiri V."/>
            <person name="Nash W.E."/>
            <person name="Mardis E.R."/>
            <person name="Wilson R.K."/>
        </authorList>
    </citation>
    <scope>NUCLEOTIDE SEQUENCE [LARGE SCALE GENOMIC DNA]</scope>
    <source>
        <strain evidence="2 3">L2-32</strain>
    </source>
</reference>
<accession>A7A7C8</accession>
<evidence type="ECO:0000256" key="1">
    <source>
        <dbReference type="SAM" id="MobiDB-lite"/>
    </source>
</evidence>
<proteinExistence type="predicted"/>
<evidence type="ECO:0000313" key="3">
    <source>
        <dbReference type="Proteomes" id="UP000003773"/>
    </source>
</evidence>
<organism evidence="2 3">
    <name type="scientific">Bifidobacterium adolescentis L2-32</name>
    <dbReference type="NCBI Taxonomy" id="411481"/>
    <lineage>
        <taxon>Bacteria</taxon>
        <taxon>Bacillati</taxon>
        <taxon>Actinomycetota</taxon>
        <taxon>Actinomycetes</taxon>
        <taxon>Bifidobacteriales</taxon>
        <taxon>Bifidobacteriaceae</taxon>
        <taxon>Bifidobacterium</taxon>
    </lineage>
</organism>
<dbReference type="Proteomes" id="UP000003773">
    <property type="component" value="Unassembled WGS sequence"/>
</dbReference>
<gene>
    <name evidence="2" type="ORF">BIFADO_01765</name>
</gene>
<protein>
    <submittedName>
        <fullName evidence="2">Uncharacterized protein</fullName>
    </submittedName>
</protein>
<feature type="compositionally biased region" description="Polar residues" evidence="1">
    <location>
        <begin position="9"/>
        <end position="18"/>
    </location>
</feature>
<dbReference type="EMBL" id="AAXD02000052">
    <property type="protein sequence ID" value="EDN82711.1"/>
    <property type="molecule type" value="Genomic_DNA"/>
</dbReference>
<sequence>MEKKEPQKPNDSNGFQGSNPGGEYEIRTREAVTPTRFPSVRHRPLGEFSNYATLSGVYPLSAT</sequence>
<name>A7A7C8_BIFAD</name>
<reference evidence="2 3" key="2">
    <citation type="submission" date="2007-05" db="EMBL/GenBank/DDBJ databases">
        <title>Draft genome sequence of Bifidobacterium adolescentis (L2-32).</title>
        <authorList>
            <person name="Sudarsanam P."/>
            <person name="Ley R."/>
            <person name="Guruge J."/>
            <person name="Turnbaugh P.J."/>
            <person name="Mahowald M."/>
            <person name="Liep D."/>
            <person name="Gordon J."/>
        </authorList>
    </citation>
    <scope>NUCLEOTIDE SEQUENCE [LARGE SCALE GENOMIC DNA]</scope>
    <source>
        <strain evidence="2 3">L2-32</strain>
    </source>
</reference>
<dbReference type="AlphaFoldDB" id="A7A7C8"/>
<feature type="region of interest" description="Disordered" evidence="1">
    <location>
        <begin position="1"/>
        <end position="37"/>
    </location>
</feature>